<comment type="function">
    <text evidence="10">Component of the PEX13-PEX14 docking complex, a translocon channel that specifically mediates the import of peroxisomal cargo proteins bound to PEX5 receptor. The PEX13-PEX14 docking complex forms a large import pore which can be opened to a diameter of about 9 nm. Mechanistically, PEX5 receptor along with cargo proteins associates with the PEX14 subunit of the PEX13-PEX14 docking complex in the cytosol, leading to the insertion of the receptor into the organelle membrane with the concomitant translocation of the cargo into the peroxisome matrix.</text>
</comment>
<evidence type="ECO:0000256" key="6">
    <source>
        <dbReference type="ARBA" id="ARBA00023140"/>
    </source>
</evidence>
<dbReference type="Pfam" id="PF04695">
    <property type="entry name" value="Pex14_N"/>
    <property type="match status" value="1"/>
</dbReference>
<name>A0ABP9XMX7_9FUNG</name>
<keyword evidence="5 10" id="KW-0472">Membrane</keyword>
<feature type="domain" description="Peroxisome membrane anchor protein Pex14p N-terminal" evidence="13">
    <location>
        <begin position="2"/>
        <end position="46"/>
    </location>
</feature>
<keyword evidence="3 10" id="KW-0653">Protein transport</keyword>
<evidence type="ECO:0000256" key="9">
    <source>
        <dbReference type="ARBA" id="ARBA00046271"/>
    </source>
</evidence>
<evidence type="ECO:0000256" key="12">
    <source>
        <dbReference type="SAM" id="MobiDB-lite"/>
    </source>
</evidence>
<evidence type="ECO:0000256" key="5">
    <source>
        <dbReference type="ARBA" id="ARBA00023136"/>
    </source>
</evidence>
<evidence type="ECO:0000259" key="13">
    <source>
        <dbReference type="Pfam" id="PF04695"/>
    </source>
</evidence>
<dbReference type="PANTHER" id="PTHR23058">
    <property type="entry name" value="PEROXISOMAL MEMBRANE PROTEIN PEX14"/>
    <property type="match status" value="1"/>
</dbReference>
<keyword evidence="11" id="KW-0175">Coiled coil</keyword>
<evidence type="ECO:0000256" key="10">
    <source>
        <dbReference type="RuleBase" id="RU367032"/>
    </source>
</evidence>
<keyword evidence="15" id="KW-1185">Reference proteome</keyword>
<evidence type="ECO:0000256" key="2">
    <source>
        <dbReference type="ARBA" id="ARBA00022448"/>
    </source>
</evidence>
<protein>
    <recommendedName>
        <fullName evidence="7 10">Peroxisomal membrane protein PEX14</fullName>
    </recommendedName>
    <alternativeName>
        <fullName evidence="8 10">Peroxin-14</fullName>
    </alternativeName>
</protein>
<evidence type="ECO:0000313" key="14">
    <source>
        <dbReference type="EMBL" id="GAA5795412.1"/>
    </source>
</evidence>
<gene>
    <name evidence="14" type="ORF">HPULCUR_000769</name>
</gene>
<organism evidence="14 15">
    <name type="scientific">Helicostylum pulchrum</name>
    <dbReference type="NCBI Taxonomy" id="562976"/>
    <lineage>
        <taxon>Eukaryota</taxon>
        <taxon>Fungi</taxon>
        <taxon>Fungi incertae sedis</taxon>
        <taxon>Mucoromycota</taxon>
        <taxon>Mucoromycotina</taxon>
        <taxon>Mucoromycetes</taxon>
        <taxon>Mucorales</taxon>
        <taxon>Mucorineae</taxon>
        <taxon>Mucoraceae</taxon>
        <taxon>Helicostylum</taxon>
    </lineage>
</organism>
<dbReference type="Gene3D" id="1.10.10.10">
    <property type="entry name" value="Winged helix-like DNA-binding domain superfamily/Winged helix DNA-binding domain"/>
    <property type="match status" value="1"/>
</dbReference>
<dbReference type="Proteomes" id="UP001476247">
    <property type="component" value="Unassembled WGS sequence"/>
</dbReference>
<feature type="region of interest" description="Disordered" evidence="12">
    <location>
        <begin position="265"/>
        <end position="285"/>
    </location>
</feature>
<keyword evidence="4" id="KW-0811">Translocation</keyword>
<dbReference type="InterPro" id="IPR025655">
    <property type="entry name" value="PEX14"/>
</dbReference>
<evidence type="ECO:0000256" key="4">
    <source>
        <dbReference type="ARBA" id="ARBA00023010"/>
    </source>
</evidence>
<feature type="coiled-coil region" evidence="11">
    <location>
        <begin position="126"/>
        <end position="153"/>
    </location>
</feature>
<evidence type="ECO:0000256" key="1">
    <source>
        <dbReference type="ARBA" id="ARBA00005443"/>
    </source>
</evidence>
<evidence type="ECO:0000256" key="11">
    <source>
        <dbReference type="SAM" id="Coils"/>
    </source>
</evidence>
<dbReference type="EMBL" id="BAABUJ010000004">
    <property type="protein sequence ID" value="GAA5795412.1"/>
    <property type="molecule type" value="Genomic_DNA"/>
</dbReference>
<comment type="caution">
    <text evidence="14">The sequence shown here is derived from an EMBL/GenBank/DDBJ whole genome shotgun (WGS) entry which is preliminary data.</text>
</comment>
<feature type="region of interest" description="Disordered" evidence="12">
    <location>
        <begin position="300"/>
        <end position="331"/>
    </location>
</feature>
<feature type="compositionally biased region" description="Low complexity" evidence="12">
    <location>
        <begin position="304"/>
        <end position="331"/>
    </location>
</feature>
<sequence>MREELITSAISFLSDPKVQSAPLAKKVSFLESKGMTSEEIEEAMARANGKSSGTVATTTAGIPQQPGSMMVQQPGMAMQHPPPLPPRPAYDWRDIFIAAVLAGGVGYGVWTLAKRLFGPWFKVPTQKELEEDKEKLDAQFQAVEDSLKDIQDQTNTALTTVTSQTKKVDDSLTSLETVIKELKEGDAQRDEEFKSVKGDIDALKELVPKTLERNKESQNAALLDLQNEMKSLKSLFISRASSNALEQASSAPATPAAPAYNTTVSSVPTTPVAAPSPTDGLSSRLSATINSSGARAGIPAWQMAASQASSANNTTTTTTTPAAETEATNSK</sequence>
<dbReference type="InterPro" id="IPR006785">
    <property type="entry name" value="Pex14_N"/>
</dbReference>
<dbReference type="InterPro" id="IPR036388">
    <property type="entry name" value="WH-like_DNA-bd_sf"/>
</dbReference>
<keyword evidence="2 10" id="KW-0813">Transport</keyword>
<comment type="similarity">
    <text evidence="1 10">Belongs to the peroxin-14 family.</text>
</comment>
<evidence type="ECO:0000256" key="8">
    <source>
        <dbReference type="ARBA" id="ARBA00029691"/>
    </source>
</evidence>
<accession>A0ABP9XMX7</accession>
<evidence type="ECO:0000256" key="7">
    <source>
        <dbReference type="ARBA" id="ARBA00029502"/>
    </source>
</evidence>
<dbReference type="PANTHER" id="PTHR23058:SF0">
    <property type="entry name" value="PEROXISOMAL MEMBRANE PROTEIN PEX14"/>
    <property type="match status" value="1"/>
</dbReference>
<feature type="compositionally biased region" description="Low complexity" evidence="12">
    <location>
        <begin position="265"/>
        <end position="278"/>
    </location>
</feature>
<evidence type="ECO:0000256" key="3">
    <source>
        <dbReference type="ARBA" id="ARBA00022927"/>
    </source>
</evidence>
<evidence type="ECO:0000313" key="15">
    <source>
        <dbReference type="Proteomes" id="UP001476247"/>
    </source>
</evidence>
<proteinExistence type="inferred from homology"/>
<comment type="subcellular location">
    <subcellularLocation>
        <location evidence="9 10">Peroxisome membrane</location>
    </subcellularLocation>
</comment>
<reference evidence="14 15" key="1">
    <citation type="submission" date="2024-04" db="EMBL/GenBank/DDBJ databases">
        <title>genome sequences of Mucor flavus KT1a and Helicostylum pulchrum KT1b strains isolation_sourced from the surface of a dry-aged beef.</title>
        <authorList>
            <person name="Toyotome T."/>
            <person name="Hosono M."/>
            <person name="Torimaru M."/>
            <person name="Fukuda K."/>
            <person name="Mikami N."/>
        </authorList>
    </citation>
    <scope>NUCLEOTIDE SEQUENCE [LARGE SCALE GENOMIC DNA]</scope>
    <source>
        <strain evidence="14 15">KT1b</strain>
    </source>
</reference>
<keyword evidence="6 10" id="KW-0576">Peroxisome</keyword>